<accession>A0A8H5B7E4</accession>
<evidence type="ECO:0000256" key="1">
    <source>
        <dbReference type="SAM" id="Coils"/>
    </source>
</evidence>
<feature type="region of interest" description="Disordered" evidence="2">
    <location>
        <begin position="82"/>
        <end position="103"/>
    </location>
</feature>
<keyword evidence="1" id="KW-0175">Coiled coil</keyword>
<organism evidence="3 4">
    <name type="scientific">Ephemerocybe angulata</name>
    <dbReference type="NCBI Taxonomy" id="980116"/>
    <lineage>
        <taxon>Eukaryota</taxon>
        <taxon>Fungi</taxon>
        <taxon>Dikarya</taxon>
        <taxon>Basidiomycota</taxon>
        <taxon>Agaricomycotina</taxon>
        <taxon>Agaricomycetes</taxon>
        <taxon>Agaricomycetidae</taxon>
        <taxon>Agaricales</taxon>
        <taxon>Agaricineae</taxon>
        <taxon>Psathyrellaceae</taxon>
        <taxon>Ephemerocybe</taxon>
    </lineage>
</organism>
<keyword evidence="4" id="KW-1185">Reference proteome</keyword>
<comment type="caution">
    <text evidence="3">The sequence shown here is derived from an EMBL/GenBank/DDBJ whole genome shotgun (WGS) entry which is preliminary data.</text>
</comment>
<proteinExistence type="predicted"/>
<feature type="coiled-coil region" evidence="1">
    <location>
        <begin position="111"/>
        <end position="145"/>
    </location>
</feature>
<evidence type="ECO:0000313" key="3">
    <source>
        <dbReference type="EMBL" id="KAF5317077.1"/>
    </source>
</evidence>
<evidence type="ECO:0000256" key="2">
    <source>
        <dbReference type="SAM" id="MobiDB-lite"/>
    </source>
</evidence>
<sequence length="465" mass="51193">MWRAKRIFEWTSSSSSGQKRKNRNDGIEDDIPGAYDPSNKHIECQDGASEGQGEPKAKRTRRDEPTFTRPKYIRIENTKALPDQSSTRKTREFTPPGIPTDPDVLKTRNALTSTQHQVASLRSQMNSLQKQLSTRTSELQQAISEGANHARRAEALGNKLEETKLLLEARTMELGAAQAFVTTADSVSIADVTRFVEQLNDEVYQVAADLGNTVLENRSPENYLSSYERKFAVESWGDAVVNRLRTDIQKEDTLLFEALVQHTVLAFCLAVVQSLCVSNEQVDEELRLVWDEIRKSTDIALAKNWLALTTKHSTSPPSIKRADTTQSLLNLMVVAGALPSALPVSPNSPNGGIGAQVEYLIVSKALKIREMMNAGVLSAHVELILPSRGEGYDSTKMVDAYENPASVRNAAEDAMEERNVGKEKIVCSTALGITCIPLKNAAAKAGPETVLKPKVLLYSTLERDG</sequence>
<dbReference type="EMBL" id="JAACJK010000219">
    <property type="protein sequence ID" value="KAF5317077.1"/>
    <property type="molecule type" value="Genomic_DNA"/>
</dbReference>
<feature type="region of interest" description="Disordered" evidence="2">
    <location>
        <begin position="1"/>
        <end position="67"/>
    </location>
</feature>
<dbReference type="AlphaFoldDB" id="A0A8H5B7E4"/>
<gene>
    <name evidence="3" type="ORF">D9611_003543</name>
</gene>
<reference evidence="3 4" key="1">
    <citation type="journal article" date="2020" name="ISME J.">
        <title>Uncovering the hidden diversity of litter-decomposition mechanisms in mushroom-forming fungi.</title>
        <authorList>
            <person name="Floudas D."/>
            <person name="Bentzer J."/>
            <person name="Ahren D."/>
            <person name="Johansson T."/>
            <person name="Persson P."/>
            <person name="Tunlid A."/>
        </authorList>
    </citation>
    <scope>NUCLEOTIDE SEQUENCE [LARGE SCALE GENOMIC DNA]</scope>
    <source>
        <strain evidence="3 4">CBS 175.51</strain>
    </source>
</reference>
<protein>
    <submittedName>
        <fullName evidence="3">Uncharacterized protein</fullName>
    </submittedName>
</protein>
<feature type="compositionally biased region" description="Basic and acidic residues" evidence="2">
    <location>
        <begin position="53"/>
        <end position="66"/>
    </location>
</feature>
<name>A0A8H5B7E4_9AGAR</name>
<dbReference type="OrthoDB" id="3147752at2759"/>
<evidence type="ECO:0000313" key="4">
    <source>
        <dbReference type="Proteomes" id="UP000541558"/>
    </source>
</evidence>
<dbReference type="Proteomes" id="UP000541558">
    <property type="component" value="Unassembled WGS sequence"/>
</dbReference>